<feature type="compositionally biased region" description="Acidic residues" evidence="2">
    <location>
        <begin position="208"/>
        <end position="220"/>
    </location>
</feature>
<accession>A0AAJ7PAH8</accession>
<dbReference type="PANTHER" id="PTHR22639:SF3">
    <property type="entry name" value="ZINC FINGER CCHC DOMAIN-CONTAINING PROTEIN 3"/>
    <property type="match status" value="1"/>
</dbReference>
<evidence type="ECO:0000259" key="3">
    <source>
        <dbReference type="PROSITE" id="PS50158"/>
    </source>
</evidence>
<feature type="compositionally biased region" description="Basic and acidic residues" evidence="2">
    <location>
        <begin position="169"/>
        <end position="181"/>
    </location>
</feature>
<dbReference type="GO" id="GO:0003723">
    <property type="term" value="F:RNA binding"/>
    <property type="evidence" value="ECO:0007669"/>
    <property type="project" value="InterPro"/>
</dbReference>
<sequence length="246" mass="28009">MRTQITGPAINTTLVVHNLDLVTSELEIEEALRKAIKMSREALIKVEKIRTSDKGERSALLKLAKSDAASLLKLERIKIGWETCRVREWQTVTVCFRCQELGHRAHGCKEKESKAKKCYRCGIEGHLTKECSETQVKCQSCETEGHSKYSSKCPNLKKLLKNQLSKNVRQERMLADEKTTESSRVNVAEPSEECRGAHAQENGPQNAEDSEAMQTEDPDEEWKLVHSRRRQNPTNNDDRDNSNESQ</sequence>
<evidence type="ECO:0000313" key="4">
    <source>
        <dbReference type="Proteomes" id="UP000694867"/>
    </source>
</evidence>
<dbReference type="InterPro" id="IPR001878">
    <property type="entry name" value="Znf_CCHC"/>
</dbReference>
<dbReference type="Proteomes" id="UP000694867">
    <property type="component" value="Unplaced"/>
</dbReference>
<feature type="domain" description="CCHC-type" evidence="3">
    <location>
        <begin position="117"/>
        <end position="133"/>
    </location>
</feature>
<organism evidence="4 5">
    <name type="scientific">Galendromus occidentalis</name>
    <name type="common">western predatory mite</name>
    <dbReference type="NCBI Taxonomy" id="34638"/>
    <lineage>
        <taxon>Eukaryota</taxon>
        <taxon>Metazoa</taxon>
        <taxon>Ecdysozoa</taxon>
        <taxon>Arthropoda</taxon>
        <taxon>Chelicerata</taxon>
        <taxon>Arachnida</taxon>
        <taxon>Acari</taxon>
        <taxon>Parasitiformes</taxon>
        <taxon>Mesostigmata</taxon>
        <taxon>Gamasina</taxon>
        <taxon>Phytoseioidea</taxon>
        <taxon>Phytoseiidae</taxon>
        <taxon>Typhlodrominae</taxon>
        <taxon>Galendromus</taxon>
    </lineage>
</organism>
<dbReference type="PANTHER" id="PTHR22639">
    <property type="entry name" value="GAG-RELATED PROTEIN"/>
    <property type="match status" value="1"/>
</dbReference>
<dbReference type="AlphaFoldDB" id="A0AAJ7PAH8"/>
<protein>
    <submittedName>
        <fullName evidence="5">Uncharacterized protein LOC108864774</fullName>
    </submittedName>
</protein>
<keyword evidence="1" id="KW-0479">Metal-binding</keyword>
<dbReference type="SMART" id="SM00343">
    <property type="entry name" value="ZnF_C2HC"/>
    <property type="match status" value="3"/>
</dbReference>
<dbReference type="Gene3D" id="4.10.60.10">
    <property type="entry name" value="Zinc finger, CCHC-type"/>
    <property type="match status" value="1"/>
</dbReference>
<dbReference type="RefSeq" id="XP_018496487.1">
    <property type="nucleotide sequence ID" value="XM_018640971.1"/>
</dbReference>
<dbReference type="SUPFAM" id="SSF57756">
    <property type="entry name" value="Retrovirus zinc finger-like domains"/>
    <property type="match status" value="1"/>
</dbReference>
<evidence type="ECO:0000256" key="1">
    <source>
        <dbReference type="PROSITE-ProRule" id="PRU00047"/>
    </source>
</evidence>
<dbReference type="Pfam" id="PF00098">
    <property type="entry name" value="zf-CCHC"/>
    <property type="match status" value="2"/>
</dbReference>
<dbReference type="PROSITE" id="PS50158">
    <property type="entry name" value="ZF_CCHC"/>
    <property type="match status" value="2"/>
</dbReference>
<gene>
    <name evidence="5" type="primary">LOC108864774</name>
</gene>
<name>A0AAJ7PAH8_9ACAR</name>
<feature type="domain" description="CCHC-type" evidence="3">
    <location>
        <begin position="95"/>
        <end position="110"/>
    </location>
</feature>
<dbReference type="InterPro" id="IPR042509">
    <property type="entry name" value="ZCCHC3"/>
</dbReference>
<dbReference type="GO" id="GO:0008270">
    <property type="term" value="F:zinc ion binding"/>
    <property type="evidence" value="ECO:0007669"/>
    <property type="project" value="UniProtKB-KW"/>
</dbReference>
<evidence type="ECO:0000256" key="2">
    <source>
        <dbReference type="SAM" id="MobiDB-lite"/>
    </source>
</evidence>
<dbReference type="InterPro" id="IPR036875">
    <property type="entry name" value="Znf_CCHC_sf"/>
</dbReference>
<dbReference type="GeneID" id="108864774"/>
<evidence type="ECO:0000313" key="5">
    <source>
        <dbReference type="RefSeq" id="XP_018496487.1"/>
    </source>
</evidence>
<keyword evidence="1" id="KW-0862">Zinc</keyword>
<dbReference type="GO" id="GO:0002218">
    <property type="term" value="P:activation of innate immune response"/>
    <property type="evidence" value="ECO:0007669"/>
    <property type="project" value="InterPro"/>
</dbReference>
<proteinExistence type="predicted"/>
<keyword evidence="1" id="KW-0863">Zinc-finger</keyword>
<reference evidence="5" key="1">
    <citation type="submission" date="2025-08" db="UniProtKB">
        <authorList>
            <consortium name="RefSeq"/>
        </authorList>
    </citation>
    <scope>IDENTIFICATION</scope>
</reference>
<dbReference type="GO" id="GO:0003690">
    <property type="term" value="F:double-stranded DNA binding"/>
    <property type="evidence" value="ECO:0007669"/>
    <property type="project" value="InterPro"/>
</dbReference>
<feature type="compositionally biased region" description="Basic and acidic residues" evidence="2">
    <location>
        <begin position="236"/>
        <end position="246"/>
    </location>
</feature>
<keyword evidence="4" id="KW-1185">Reference proteome</keyword>
<dbReference type="KEGG" id="goe:108864774"/>
<feature type="region of interest" description="Disordered" evidence="2">
    <location>
        <begin position="169"/>
        <end position="246"/>
    </location>
</feature>